<feature type="transmembrane region" description="Helical" evidence="2">
    <location>
        <begin position="52"/>
        <end position="75"/>
    </location>
</feature>
<keyword evidence="2" id="KW-1133">Transmembrane helix</keyword>
<evidence type="ECO:0000313" key="3">
    <source>
        <dbReference type="EMBL" id="BAV92210.1"/>
    </source>
</evidence>
<feature type="transmembrane region" description="Helical" evidence="2">
    <location>
        <begin position="87"/>
        <end position="115"/>
    </location>
</feature>
<reference evidence="3 4" key="1">
    <citation type="journal article" date="2017" name="ISME J.">
        <title>Genome of 'Ca. Desulfovibrio trichonymphae', an H2-oxidizing bacterium in a tripartite symbiotic system within a protist cell in the termite gut.</title>
        <authorList>
            <person name="Kuwahara H."/>
            <person name="Yuki M."/>
            <person name="Izawa K."/>
            <person name="Ohkuma M."/>
            <person name="Hongoh Y."/>
        </authorList>
    </citation>
    <scope>NUCLEOTIDE SEQUENCE [LARGE SCALE GENOMIC DNA]</scope>
    <source>
        <strain evidence="3 4">Rs-N31</strain>
    </source>
</reference>
<keyword evidence="2" id="KW-0812">Transmembrane</keyword>
<gene>
    <name evidence="3" type="ORF">RSDT_0698</name>
</gene>
<dbReference type="AlphaFoldDB" id="A0A1J1DQW4"/>
<feature type="region of interest" description="Disordered" evidence="1">
    <location>
        <begin position="286"/>
        <end position="325"/>
    </location>
</feature>
<evidence type="ECO:0000256" key="1">
    <source>
        <dbReference type="SAM" id="MobiDB-lite"/>
    </source>
</evidence>
<keyword evidence="4" id="KW-1185">Reference proteome</keyword>
<organism evidence="3 4">
    <name type="scientific">Candidatus Desulfovibrio trichonymphae</name>
    <dbReference type="NCBI Taxonomy" id="1725232"/>
    <lineage>
        <taxon>Bacteria</taxon>
        <taxon>Pseudomonadati</taxon>
        <taxon>Thermodesulfobacteriota</taxon>
        <taxon>Desulfovibrionia</taxon>
        <taxon>Desulfovibrionales</taxon>
        <taxon>Desulfovibrionaceae</taxon>
        <taxon>Desulfovibrio</taxon>
    </lineage>
</organism>
<feature type="transmembrane region" description="Helical" evidence="2">
    <location>
        <begin position="135"/>
        <end position="152"/>
    </location>
</feature>
<keyword evidence="2" id="KW-0472">Membrane</keyword>
<dbReference type="RefSeq" id="WP_096399723.1">
    <property type="nucleotide sequence ID" value="NZ_AP017368.1"/>
</dbReference>
<dbReference type="EMBL" id="AP017368">
    <property type="protein sequence ID" value="BAV92210.1"/>
    <property type="molecule type" value="Genomic_DNA"/>
</dbReference>
<proteinExistence type="predicted"/>
<evidence type="ECO:0000256" key="2">
    <source>
        <dbReference type="SAM" id="Phobius"/>
    </source>
</evidence>
<accession>A0A1J1DQW4</accession>
<dbReference type="OrthoDB" id="5455096at2"/>
<dbReference type="KEGG" id="dtr:RSDT_0698"/>
<name>A0A1J1DQW4_9BACT</name>
<dbReference type="Proteomes" id="UP000242645">
    <property type="component" value="Chromosome"/>
</dbReference>
<evidence type="ECO:0000313" key="4">
    <source>
        <dbReference type="Proteomes" id="UP000242645"/>
    </source>
</evidence>
<sequence>MNRPREVLTGSLSITLLAAAFCIWSVFGNDINFCVTAGCSLYQDFTLNGISLWLVGTGVFAVLALLSLVGAASLGRAVAGIALTGDICLLLLMTLTAPCVSCLIAALFFAASYMSFSHAETGAIRISNARRRRSLLLWVWALLFTINIGALVRSQSEIWPIIPADDEVTTRLFFSPSCSGCQEAVTMLSGHVDVAFYPIGENDADIYKIAQMRELLDTGMNLAEALARSREVQAPHGFSSFSPDMLLLRFRMLRNKAHIFSADAQSVPFFEYQGLPAALLMQKKQTGTLPPQGRGQDNLSRDGSDATLPLDSPSEERCGATTPCP</sequence>
<protein>
    <submittedName>
        <fullName evidence="3">Uncharacterized protein</fullName>
    </submittedName>
</protein>